<evidence type="ECO:0000256" key="4">
    <source>
        <dbReference type="ARBA" id="ARBA00022692"/>
    </source>
</evidence>
<dbReference type="EMBL" id="VBAK01000121">
    <property type="protein sequence ID" value="TMI89595.1"/>
    <property type="molecule type" value="Genomic_DNA"/>
</dbReference>
<evidence type="ECO:0000256" key="1">
    <source>
        <dbReference type="ARBA" id="ARBA00004651"/>
    </source>
</evidence>
<feature type="transmembrane region" description="Helical" evidence="8">
    <location>
        <begin position="98"/>
        <end position="124"/>
    </location>
</feature>
<comment type="similarity">
    <text evidence="2">Belongs to the MreD family.</text>
</comment>
<dbReference type="NCBIfam" id="TIGR03426">
    <property type="entry name" value="shape_MreD"/>
    <property type="match status" value="1"/>
</dbReference>
<dbReference type="GO" id="GO:0008360">
    <property type="term" value="P:regulation of cell shape"/>
    <property type="evidence" value="ECO:0007669"/>
    <property type="project" value="UniProtKB-KW"/>
</dbReference>
<protein>
    <submittedName>
        <fullName evidence="9">Rod shape-determining protein MreD</fullName>
    </submittedName>
</protein>
<reference evidence="9 10" key="1">
    <citation type="journal article" date="2019" name="Nat. Microbiol.">
        <title>Mediterranean grassland soil C-N compound turnover is dependent on rainfall and depth, and is mediated by genomically divergent microorganisms.</title>
        <authorList>
            <person name="Diamond S."/>
            <person name="Andeer P.F."/>
            <person name="Li Z."/>
            <person name="Crits-Christoph A."/>
            <person name="Burstein D."/>
            <person name="Anantharaman K."/>
            <person name="Lane K.R."/>
            <person name="Thomas B.C."/>
            <person name="Pan C."/>
            <person name="Northen T.R."/>
            <person name="Banfield J.F."/>
        </authorList>
    </citation>
    <scope>NUCLEOTIDE SEQUENCE [LARGE SCALE GENOMIC DNA]</scope>
    <source>
        <strain evidence="9">NP_3</strain>
    </source>
</reference>
<comment type="subcellular location">
    <subcellularLocation>
        <location evidence="1">Cell membrane</location>
        <topology evidence="1">Multi-pass membrane protein</topology>
    </subcellularLocation>
</comment>
<evidence type="ECO:0000256" key="2">
    <source>
        <dbReference type="ARBA" id="ARBA00007776"/>
    </source>
</evidence>
<feature type="transmembrane region" description="Helical" evidence="8">
    <location>
        <begin position="131"/>
        <end position="150"/>
    </location>
</feature>
<feature type="transmembrane region" description="Helical" evidence="8">
    <location>
        <begin position="72"/>
        <end position="92"/>
    </location>
</feature>
<evidence type="ECO:0000256" key="7">
    <source>
        <dbReference type="ARBA" id="ARBA00023136"/>
    </source>
</evidence>
<dbReference type="InterPro" id="IPR007227">
    <property type="entry name" value="Cell_shape_determining_MreD"/>
</dbReference>
<organism evidence="9 10">
    <name type="scientific">Candidatus Segetimicrobium genomatis</name>
    <dbReference type="NCBI Taxonomy" id="2569760"/>
    <lineage>
        <taxon>Bacteria</taxon>
        <taxon>Bacillati</taxon>
        <taxon>Candidatus Sysuimicrobiota</taxon>
        <taxon>Candidatus Sysuimicrobiia</taxon>
        <taxon>Candidatus Sysuimicrobiales</taxon>
        <taxon>Candidatus Segetimicrobiaceae</taxon>
        <taxon>Candidatus Segetimicrobium</taxon>
    </lineage>
</organism>
<keyword evidence="7 8" id="KW-0472">Membrane</keyword>
<evidence type="ECO:0000256" key="5">
    <source>
        <dbReference type="ARBA" id="ARBA00022960"/>
    </source>
</evidence>
<dbReference type="AlphaFoldDB" id="A0A537K1E5"/>
<keyword evidence="3" id="KW-1003">Cell membrane</keyword>
<evidence type="ECO:0000313" key="10">
    <source>
        <dbReference type="Proteomes" id="UP000318509"/>
    </source>
</evidence>
<evidence type="ECO:0000256" key="8">
    <source>
        <dbReference type="SAM" id="Phobius"/>
    </source>
</evidence>
<evidence type="ECO:0000313" key="9">
    <source>
        <dbReference type="EMBL" id="TMI89595.1"/>
    </source>
</evidence>
<dbReference type="GO" id="GO:0005886">
    <property type="term" value="C:plasma membrane"/>
    <property type="evidence" value="ECO:0007669"/>
    <property type="project" value="UniProtKB-SubCell"/>
</dbReference>
<evidence type="ECO:0000256" key="3">
    <source>
        <dbReference type="ARBA" id="ARBA00022475"/>
    </source>
</evidence>
<comment type="caution">
    <text evidence="9">The sequence shown here is derived from an EMBL/GenBank/DDBJ whole genome shotgun (WGS) entry which is preliminary data.</text>
</comment>
<dbReference type="Proteomes" id="UP000318509">
    <property type="component" value="Unassembled WGS sequence"/>
</dbReference>
<keyword evidence="6 8" id="KW-1133">Transmembrane helix</keyword>
<keyword evidence="4 8" id="KW-0812">Transmembrane</keyword>
<sequence length="168" mass="17649">MIRYAVYLLLVTALLALQTTWLAGAGIGGAVPDPLVILIMIVGLFHGPEEGAVFGAGVGLLEDVVTGAPLGLGMLADLCVGFAAGLGVRIIYMENVWLPVLGAAALTGLRVIVWVGAAHLVGLLQPPLLEVLRVVLLGACYNGLVAFPLYHGLRSLDRALVRFREESR</sequence>
<accession>A0A537K1E5</accession>
<gene>
    <name evidence="9" type="primary">mreD</name>
    <name evidence="9" type="ORF">E6H00_09590</name>
</gene>
<keyword evidence="5" id="KW-0133">Cell shape</keyword>
<evidence type="ECO:0000256" key="6">
    <source>
        <dbReference type="ARBA" id="ARBA00022989"/>
    </source>
</evidence>
<dbReference type="Pfam" id="PF04093">
    <property type="entry name" value="MreD"/>
    <property type="match status" value="1"/>
</dbReference>
<name>A0A537K1E5_9BACT</name>
<proteinExistence type="inferred from homology"/>